<dbReference type="EC" id="2.3.1.-" evidence="3"/>
<dbReference type="SUPFAM" id="SSF55729">
    <property type="entry name" value="Acyl-CoA N-acyltransferases (Nat)"/>
    <property type="match status" value="1"/>
</dbReference>
<dbReference type="InterPro" id="IPR015938">
    <property type="entry name" value="Glycine_N-acyltransferase_N"/>
</dbReference>
<proteinExistence type="inferred from homology"/>
<dbReference type="InterPro" id="IPR010313">
    <property type="entry name" value="Glycine_N-acyltransferase"/>
</dbReference>
<dbReference type="Gene3D" id="3.40.630.30">
    <property type="match status" value="1"/>
</dbReference>
<protein>
    <recommendedName>
        <fullName evidence="3">Glycine N-acyltransferase-like protein</fullName>
        <ecNumber evidence="3">2.3.1.-</ecNumber>
    </recommendedName>
</protein>
<gene>
    <name evidence="6" type="ORF">PODLI_1B025582</name>
</gene>
<feature type="domain" description="Glycine N-acyltransferase N-terminal" evidence="4">
    <location>
        <begin position="67"/>
        <end position="256"/>
    </location>
</feature>
<dbReference type="PANTHER" id="PTHR15298">
    <property type="entry name" value="L-COA N-ACYLTRANSFERASE-RELATED"/>
    <property type="match status" value="1"/>
</dbReference>
<keyword evidence="7" id="KW-1185">Reference proteome</keyword>
<evidence type="ECO:0000259" key="5">
    <source>
        <dbReference type="Pfam" id="PF08444"/>
    </source>
</evidence>
<dbReference type="InterPro" id="IPR016181">
    <property type="entry name" value="Acyl_CoA_acyltransferase"/>
</dbReference>
<evidence type="ECO:0000256" key="3">
    <source>
        <dbReference type="RuleBase" id="RU368002"/>
    </source>
</evidence>
<evidence type="ECO:0000313" key="7">
    <source>
        <dbReference type="Proteomes" id="UP001178461"/>
    </source>
</evidence>
<dbReference type="InterPro" id="IPR013652">
    <property type="entry name" value="Glycine_N-acyltransferase_C"/>
</dbReference>
<keyword evidence="2 3" id="KW-0012">Acyltransferase</keyword>
<keyword evidence="1 3" id="KW-0808">Transferase</keyword>
<accession>A0AA35JPG8</accession>
<organism evidence="6 7">
    <name type="scientific">Podarcis lilfordi</name>
    <name type="common">Lilford's wall lizard</name>
    <dbReference type="NCBI Taxonomy" id="74358"/>
    <lineage>
        <taxon>Eukaryota</taxon>
        <taxon>Metazoa</taxon>
        <taxon>Chordata</taxon>
        <taxon>Craniata</taxon>
        <taxon>Vertebrata</taxon>
        <taxon>Euteleostomi</taxon>
        <taxon>Lepidosauria</taxon>
        <taxon>Squamata</taxon>
        <taxon>Bifurcata</taxon>
        <taxon>Unidentata</taxon>
        <taxon>Episquamata</taxon>
        <taxon>Laterata</taxon>
        <taxon>Lacertibaenia</taxon>
        <taxon>Lacertidae</taxon>
        <taxon>Podarcis</taxon>
    </lineage>
</organism>
<dbReference type="AlphaFoldDB" id="A0AA35JPG8"/>
<dbReference type="EMBL" id="OX395126">
    <property type="protein sequence ID" value="CAI5762859.1"/>
    <property type="molecule type" value="Genomic_DNA"/>
</dbReference>
<reference evidence="6" key="1">
    <citation type="submission" date="2022-12" db="EMBL/GenBank/DDBJ databases">
        <authorList>
            <person name="Alioto T."/>
            <person name="Alioto T."/>
            <person name="Gomez Garrido J."/>
        </authorList>
    </citation>
    <scope>NUCLEOTIDE SEQUENCE</scope>
</reference>
<sequence>MCDLWRTPPTYIASFAGPQNWIQKHPHIILQTIFAEREVQGKVRSFHPKHHWSSFLEHLEAQPTLRMLVLVNKDELRVLKKELRSCFPESLKVHGAVLNVCHGNAFHQEILVDSWPSFQVVIARLQREKVPSERNYFTQSCAVFYKDLDVYEKLVKDSDAIDWKQEFLLQGLQDGVYQTSQNLAAAKHFSAKLVTRTQVFVVQKPLNLSSSTPTSGSELKLSSLNTTHAALLNETWSVGGNEQSLCYLTRLIDCFPSSCLLDAGGCPISWVLLDQFGCLTHAYTMPAHRGKGYIQLVIAALGRKLRSLNYPVYGDVLENNTSMQRALQCLEANFTSCFLSYDLHTPISLL</sequence>
<dbReference type="GO" id="GO:0005739">
    <property type="term" value="C:mitochondrion"/>
    <property type="evidence" value="ECO:0007669"/>
    <property type="project" value="InterPro"/>
</dbReference>
<comment type="similarity">
    <text evidence="3">Belongs to the glycine N-acyltransferase family.</text>
</comment>
<dbReference type="GO" id="GO:0047961">
    <property type="term" value="F:glycine N-acyltransferase activity"/>
    <property type="evidence" value="ECO:0007669"/>
    <property type="project" value="InterPro"/>
</dbReference>
<name>A0AA35JPG8_9SAUR</name>
<evidence type="ECO:0000256" key="1">
    <source>
        <dbReference type="ARBA" id="ARBA00022679"/>
    </source>
</evidence>
<dbReference type="Pfam" id="PF06021">
    <property type="entry name" value="Gly_acyl_tr_N"/>
    <property type="match status" value="1"/>
</dbReference>
<dbReference type="Proteomes" id="UP001178461">
    <property type="component" value="Chromosome 1"/>
</dbReference>
<evidence type="ECO:0000259" key="4">
    <source>
        <dbReference type="Pfam" id="PF06021"/>
    </source>
</evidence>
<evidence type="ECO:0000256" key="2">
    <source>
        <dbReference type="ARBA" id="ARBA00023315"/>
    </source>
</evidence>
<evidence type="ECO:0000313" key="6">
    <source>
        <dbReference type="EMBL" id="CAI5762859.1"/>
    </source>
</evidence>
<dbReference type="Pfam" id="PF08444">
    <property type="entry name" value="Gly_acyl_tr_C"/>
    <property type="match status" value="1"/>
</dbReference>
<dbReference type="PANTHER" id="PTHR15298:SF1">
    <property type="entry name" value="GLYCINE N-ACYLTRANSFERASE-LIKE PROTEIN"/>
    <property type="match status" value="1"/>
</dbReference>
<feature type="domain" description="Glycine N-acyltransferase C-terminal" evidence="5">
    <location>
        <begin position="259"/>
        <end position="337"/>
    </location>
</feature>